<dbReference type="Gene3D" id="3.40.50.10320">
    <property type="entry name" value="LmbE-like"/>
    <property type="match status" value="1"/>
</dbReference>
<accession>A0ABP9EUY4</accession>
<protein>
    <submittedName>
        <fullName evidence="2">PIG-L family deacetylase</fullName>
    </submittedName>
</protein>
<dbReference type="Proteomes" id="UP001500457">
    <property type="component" value="Unassembled WGS sequence"/>
</dbReference>
<keyword evidence="1" id="KW-0862">Zinc</keyword>
<name>A0ABP9EUY4_9PSEU</name>
<dbReference type="InterPro" id="IPR024078">
    <property type="entry name" value="LmbE-like_dom_sf"/>
</dbReference>
<organism evidence="2 3">
    <name type="scientific">Actinomycetospora straminea</name>
    <dbReference type="NCBI Taxonomy" id="663607"/>
    <lineage>
        <taxon>Bacteria</taxon>
        <taxon>Bacillati</taxon>
        <taxon>Actinomycetota</taxon>
        <taxon>Actinomycetes</taxon>
        <taxon>Pseudonocardiales</taxon>
        <taxon>Pseudonocardiaceae</taxon>
        <taxon>Actinomycetospora</taxon>
    </lineage>
</organism>
<sequence>MNGQLQVMPEDWRRAMAVVAHPDDLEYGAASAIARWTRAGRSVAYVMVTDGEAGIDGLDPTEAGPVRQKEQVASAALVGVDDVAFLGHRDGVVEGGLDLRRDIAREIRRFRPDVLVTATFELTYGMGPGQQILNQADHRAVGVAVLDAARDAGNRWIFPELIDEGYAPWDGVRHVYVMGSSTPTHGVDVTDALGPGVASLRAHEAYLRGLGRDFNPERFVHDMTAMAGPALGVPHAVAFGQIQLQGV</sequence>
<comment type="caution">
    <text evidence="2">The sequence shown here is derived from an EMBL/GenBank/DDBJ whole genome shotgun (WGS) entry which is preliminary data.</text>
</comment>
<dbReference type="RefSeq" id="WP_274231594.1">
    <property type="nucleotide sequence ID" value="NZ_BAABHQ010000016.1"/>
</dbReference>
<dbReference type="Pfam" id="PF02585">
    <property type="entry name" value="PIG-L"/>
    <property type="match status" value="1"/>
</dbReference>
<evidence type="ECO:0000256" key="1">
    <source>
        <dbReference type="ARBA" id="ARBA00022833"/>
    </source>
</evidence>
<gene>
    <name evidence="2" type="ORF">GCM10023203_46270</name>
</gene>
<proteinExistence type="predicted"/>
<dbReference type="PANTHER" id="PTHR12993">
    <property type="entry name" value="N-ACETYLGLUCOSAMINYL-PHOSPHATIDYLINOSITOL DE-N-ACETYLASE-RELATED"/>
    <property type="match status" value="1"/>
</dbReference>
<reference evidence="3" key="1">
    <citation type="journal article" date="2019" name="Int. J. Syst. Evol. Microbiol.">
        <title>The Global Catalogue of Microorganisms (GCM) 10K type strain sequencing project: providing services to taxonomists for standard genome sequencing and annotation.</title>
        <authorList>
            <consortium name="The Broad Institute Genomics Platform"/>
            <consortium name="The Broad Institute Genome Sequencing Center for Infectious Disease"/>
            <person name="Wu L."/>
            <person name="Ma J."/>
        </authorList>
    </citation>
    <scope>NUCLEOTIDE SEQUENCE [LARGE SCALE GENOMIC DNA]</scope>
    <source>
        <strain evidence="3">JCM 17983</strain>
    </source>
</reference>
<dbReference type="InterPro" id="IPR003737">
    <property type="entry name" value="GlcNAc_PI_deacetylase-related"/>
</dbReference>
<dbReference type="EMBL" id="BAABHQ010000016">
    <property type="protein sequence ID" value="GAA4888031.1"/>
    <property type="molecule type" value="Genomic_DNA"/>
</dbReference>
<evidence type="ECO:0000313" key="2">
    <source>
        <dbReference type="EMBL" id="GAA4888031.1"/>
    </source>
</evidence>
<dbReference type="SUPFAM" id="SSF102588">
    <property type="entry name" value="LmbE-like"/>
    <property type="match status" value="1"/>
</dbReference>
<evidence type="ECO:0000313" key="3">
    <source>
        <dbReference type="Proteomes" id="UP001500457"/>
    </source>
</evidence>
<dbReference type="PANTHER" id="PTHR12993:SF28">
    <property type="entry name" value="LMBE FAMILY PROTEIN"/>
    <property type="match status" value="1"/>
</dbReference>
<keyword evidence="3" id="KW-1185">Reference proteome</keyword>